<evidence type="ECO:0000259" key="10">
    <source>
        <dbReference type="PROSITE" id="PS50828"/>
    </source>
</evidence>
<dbReference type="PIRSF" id="PIRSF005814">
    <property type="entry name" value="MutS_YshD"/>
    <property type="match status" value="1"/>
</dbReference>
<dbReference type="EC" id="3.1.-.-" evidence="8"/>
<sequence length="810" mass="90355">MVNMDNKYFKLLELDKILDLLMDKASSDLGRNIIKKLNPFSKYDQVKEALEETTEAQSILIKRGHVSMQGIHNIEDMAKRADIGGVLDNASLIKVADTMRATRILSNLLSGDIKVETFGNAENSNKDKEEVTRYPIIQTMAQSLYVHRDVEDAIYNAIVSDIEVSDNASSELRMIRRRILQKNQNIRSKLNSIISSTSYQKYLQDAIISMRGDRFVIPVKAEYRSVISGIIHDQSQSGATLFIEPMSIVEMNNDLRQLKLQETEEIERILAELSGMVGEVARELISNQEILGRLDFAFAKGKLSIAMKAVDPILNRDKSFRIVKGRHPLIDKKTVVANTVYLGKDFSSLLITGPNTGGKTVTIKMVGLFSLMTQCGLHIPADFGTSMCVFDQVFADIGDNQSIEQNLSTFSSHMTSIVDIVDRVTEDSLVIFDELGAGTDPEEGAALAIAILEDIRTVGALCIATTHYSELKKYALAKKGVENAAVEFDMETLSPTYRLLIGVPGKSNAFEISRKLGLNESVILNAKFYMDNDDIEIEDVLQSVEKNRLKTEEELSRAEAMRSEIEARKNEYEDKIKKLEESKSKVMENARSEAFSIVRQAKEETEVLIKKLRKLEQESASKDKDRRIEEIRREIGQTMGGLQPSLESMVVPKFASKEIKSLKAGAEVNIVSLRQEGTVISADDNKKEAVVQVGIMKMTLPYKSLKIIEKKEKNTVTRTTRKVIRSKSGNVKREVDLRGMNLEEAIVAVDKYLDDACMAGHDEVTVIHGIGTGVLKSGIGEHLKRHPHVKSQRKGQYGEGGIGVTIVEVK</sequence>
<dbReference type="PANTHER" id="PTHR48466">
    <property type="entry name" value="OS10G0509000 PROTEIN-RELATED"/>
    <property type="match status" value="1"/>
</dbReference>
<dbReference type="GO" id="GO:0006298">
    <property type="term" value="P:mismatch repair"/>
    <property type="evidence" value="ECO:0007669"/>
    <property type="project" value="InterPro"/>
</dbReference>
<dbReference type="Proteomes" id="UP000070326">
    <property type="component" value="Unassembled WGS sequence"/>
</dbReference>
<dbReference type="InterPro" id="IPR002625">
    <property type="entry name" value="Smr_dom"/>
</dbReference>
<dbReference type="InterPro" id="IPR045076">
    <property type="entry name" value="MutS"/>
</dbReference>
<dbReference type="PATRIC" id="fig|1261.5.peg.705"/>
<feature type="coiled-coil region" evidence="9">
    <location>
        <begin position="541"/>
        <end position="618"/>
    </location>
</feature>
<dbReference type="PANTHER" id="PTHR48466:SF2">
    <property type="entry name" value="OS10G0509000 PROTEIN"/>
    <property type="match status" value="1"/>
</dbReference>
<dbReference type="CDD" id="cd06503">
    <property type="entry name" value="ATP-synt_Fo_b"/>
    <property type="match status" value="1"/>
</dbReference>
<dbReference type="GO" id="GO:0045910">
    <property type="term" value="P:negative regulation of DNA recombination"/>
    <property type="evidence" value="ECO:0007669"/>
    <property type="project" value="InterPro"/>
</dbReference>
<keyword evidence="9" id="KW-0175">Coiled coil</keyword>
<comment type="similarity">
    <text evidence="8">Belongs to the DNA mismatch repair MutS family. MutS2 subfamily.</text>
</comment>
<dbReference type="Gene3D" id="3.40.50.300">
    <property type="entry name" value="P-loop containing nucleotide triphosphate hydrolases"/>
    <property type="match status" value="1"/>
</dbReference>
<dbReference type="GO" id="GO:0030983">
    <property type="term" value="F:mismatched DNA binding"/>
    <property type="evidence" value="ECO:0007669"/>
    <property type="project" value="InterPro"/>
</dbReference>
<dbReference type="CDD" id="cd03280">
    <property type="entry name" value="ABC_MutS2"/>
    <property type="match status" value="1"/>
</dbReference>
<keyword evidence="8" id="KW-0255">Endonuclease</keyword>
<dbReference type="GO" id="GO:0016887">
    <property type="term" value="F:ATP hydrolysis activity"/>
    <property type="evidence" value="ECO:0007669"/>
    <property type="project" value="InterPro"/>
</dbReference>
<keyword evidence="2 8" id="KW-0699">rRNA-binding</keyword>
<evidence type="ECO:0000256" key="3">
    <source>
        <dbReference type="ARBA" id="ARBA00022741"/>
    </source>
</evidence>
<dbReference type="PROSITE" id="PS00486">
    <property type="entry name" value="DNA_MISMATCH_REPAIR_2"/>
    <property type="match status" value="1"/>
</dbReference>
<dbReference type="PROSITE" id="PS50828">
    <property type="entry name" value="SMR"/>
    <property type="match status" value="1"/>
</dbReference>
<dbReference type="GO" id="GO:0072344">
    <property type="term" value="P:rescue of stalled ribosome"/>
    <property type="evidence" value="ECO:0007669"/>
    <property type="project" value="UniProtKB-UniRule"/>
</dbReference>
<dbReference type="EC" id="3.6.4.-" evidence="8"/>
<dbReference type="HAMAP" id="MF_00092">
    <property type="entry name" value="MutS2"/>
    <property type="match status" value="1"/>
</dbReference>
<dbReference type="InterPro" id="IPR000432">
    <property type="entry name" value="DNA_mismatch_repair_MutS_C"/>
</dbReference>
<dbReference type="SMART" id="SM00463">
    <property type="entry name" value="SMR"/>
    <property type="match status" value="1"/>
</dbReference>
<dbReference type="SUPFAM" id="SSF48334">
    <property type="entry name" value="DNA repair protein MutS, domain III"/>
    <property type="match status" value="1"/>
</dbReference>
<dbReference type="FunFam" id="3.40.50.300:FF:000830">
    <property type="entry name" value="Endonuclease MutS2"/>
    <property type="match status" value="1"/>
</dbReference>
<evidence type="ECO:0000313" key="12">
    <source>
        <dbReference type="Proteomes" id="UP000070326"/>
    </source>
</evidence>
<dbReference type="InterPro" id="IPR036187">
    <property type="entry name" value="DNA_mismatch_repair_MutS_sf"/>
</dbReference>
<organism evidence="11 12">
    <name type="scientific">Peptostreptococcus anaerobius</name>
    <dbReference type="NCBI Taxonomy" id="1261"/>
    <lineage>
        <taxon>Bacteria</taxon>
        <taxon>Bacillati</taxon>
        <taxon>Bacillota</taxon>
        <taxon>Clostridia</taxon>
        <taxon>Peptostreptococcales</taxon>
        <taxon>Peptostreptococcaceae</taxon>
        <taxon>Peptostreptococcus</taxon>
    </lineage>
</organism>
<keyword evidence="1 8" id="KW-0540">Nuclease</keyword>
<dbReference type="InterPro" id="IPR027417">
    <property type="entry name" value="P-loop_NTPase"/>
</dbReference>
<dbReference type="EMBL" id="LSQZ01000022">
    <property type="protein sequence ID" value="KXI13457.1"/>
    <property type="molecule type" value="Genomic_DNA"/>
</dbReference>
<evidence type="ECO:0000256" key="1">
    <source>
        <dbReference type="ARBA" id="ARBA00022722"/>
    </source>
</evidence>
<dbReference type="SMART" id="SM00533">
    <property type="entry name" value="MUTSd"/>
    <property type="match status" value="1"/>
</dbReference>
<evidence type="ECO:0000256" key="8">
    <source>
        <dbReference type="HAMAP-Rule" id="MF_00092"/>
    </source>
</evidence>
<feature type="binding site" evidence="8">
    <location>
        <begin position="353"/>
        <end position="360"/>
    </location>
    <ligand>
        <name>ATP</name>
        <dbReference type="ChEBI" id="CHEBI:30616"/>
    </ligand>
</feature>
<evidence type="ECO:0000313" key="11">
    <source>
        <dbReference type="EMBL" id="KXI13457.1"/>
    </source>
</evidence>
<comment type="function">
    <text evidence="8">Endonuclease that is involved in the suppression of homologous recombination and thus may have a key role in the control of bacterial genetic diversity.</text>
</comment>
<protein>
    <recommendedName>
        <fullName evidence="8">Endonuclease MutS2</fullName>
        <ecNumber evidence="8">3.1.-.-</ecNumber>
    </recommendedName>
    <alternativeName>
        <fullName evidence="8">Ribosome-associated protein quality control-upstream factor</fullName>
        <shortName evidence="8">RQC-upstream factor</shortName>
        <shortName evidence="8">RqcU</shortName>
        <ecNumber evidence="8">3.6.4.-</ecNumber>
    </alternativeName>
</protein>
<proteinExistence type="inferred from homology"/>
<comment type="caution">
    <text evidence="11">The sequence shown here is derived from an EMBL/GenBank/DDBJ whole genome shotgun (WGS) entry which is preliminary data.</text>
</comment>
<dbReference type="InterPro" id="IPR005747">
    <property type="entry name" value="MutS2"/>
</dbReference>
<name>A0A135YVR6_9FIRM</name>
<dbReference type="SUPFAM" id="SSF160443">
    <property type="entry name" value="SMR domain-like"/>
    <property type="match status" value="1"/>
</dbReference>
<accession>A0A135YVR6</accession>
<keyword evidence="3 8" id="KW-0547">Nucleotide-binding</keyword>
<keyword evidence="7 8" id="KW-0238">DNA-binding</keyword>
<dbReference type="eggNOG" id="COG1193">
    <property type="taxonomic scope" value="Bacteria"/>
</dbReference>
<dbReference type="Pfam" id="PF00488">
    <property type="entry name" value="MutS_V"/>
    <property type="match status" value="1"/>
</dbReference>
<reference evidence="11 12" key="1">
    <citation type="submission" date="2016-02" db="EMBL/GenBank/DDBJ databases">
        <authorList>
            <person name="Wen L."/>
            <person name="He K."/>
            <person name="Yang H."/>
        </authorList>
    </citation>
    <scope>NUCLEOTIDE SEQUENCE [LARGE SCALE GENOMIC DNA]</scope>
    <source>
        <strain evidence="11 12">MJR8628A</strain>
    </source>
</reference>
<dbReference type="GO" id="GO:0004519">
    <property type="term" value="F:endonuclease activity"/>
    <property type="evidence" value="ECO:0007669"/>
    <property type="project" value="UniProtKB-UniRule"/>
</dbReference>
<gene>
    <name evidence="8" type="primary">mutS2</name>
    <name evidence="8" type="synonym">rqcU</name>
    <name evidence="11" type="ORF">HMPREF3195_00700</name>
</gene>
<evidence type="ECO:0000256" key="6">
    <source>
        <dbReference type="ARBA" id="ARBA00022884"/>
    </source>
</evidence>
<dbReference type="InterPro" id="IPR046893">
    <property type="entry name" value="MSSS"/>
</dbReference>
<dbReference type="SUPFAM" id="SSF52540">
    <property type="entry name" value="P-loop containing nucleoside triphosphate hydrolases"/>
    <property type="match status" value="1"/>
</dbReference>
<evidence type="ECO:0000256" key="7">
    <source>
        <dbReference type="ARBA" id="ARBA00023125"/>
    </source>
</evidence>
<comment type="function">
    <text evidence="8">Acts as a ribosome collision sensor, splitting the ribosome into its 2 subunits. Detects stalled/collided 70S ribosomes which it binds and splits by an ATP-hydrolysis driven conformational change. Acts upstream of the ribosome quality control system (RQC), a ribosome-associated complex that mediates the extraction of incompletely synthesized nascent chains from stalled ribosomes and their subsequent degradation. Probably generates substrates for RQC.</text>
</comment>
<dbReference type="NCBIfam" id="TIGR01069">
    <property type="entry name" value="mutS2"/>
    <property type="match status" value="1"/>
</dbReference>
<keyword evidence="4 8" id="KW-0378">Hydrolase</keyword>
<dbReference type="Pfam" id="PF01713">
    <property type="entry name" value="Smr"/>
    <property type="match status" value="1"/>
</dbReference>
<evidence type="ECO:0000256" key="9">
    <source>
        <dbReference type="SAM" id="Coils"/>
    </source>
</evidence>
<dbReference type="AlphaFoldDB" id="A0A135YVR6"/>
<evidence type="ECO:0000256" key="2">
    <source>
        <dbReference type="ARBA" id="ARBA00022730"/>
    </source>
</evidence>
<dbReference type="InterPro" id="IPR007696">
    <property type="entry name" value="DNA_mismatch_repair_MutS_core"/>
</dbReference>
<evidence type="ECO:0000256" key="5">
    <source>
        <dbReference type="ARBA" id="ARBA00022840"/>
    </source>
</evidence>
<dbReference type="GO" id="GO:0043023">
    <property type="term" value="F:ribosomal large subunit binding"/>
    <property type="evidence" value="ECO:0007669"/>
    <property type="project" value="UniProtKB-UniRule"/>
</dbReference>
<keyword evidence="6 8" id="KW-0694">RNA-binding</keyword>
<dbReference type="Pfam" id="PF20297">
    <property type="entry name" value="MSSS"/>
    <property type="match status" value="1"/>
</dbReference>
<comment type="subunit">
    <text evidence="8">Homodimer. Binds to stalled ribosomes, contacting rRNA.</text>
</comment>
<dbReference type="Gene3D" id="3.30.1370.110">
    <property type="match status" value="1"/>
</dbReference>
<dbReference type="GO" id="GO:0005524">
    <property type="term" value="F:ATP binding"/>
    <property type="evidence" value="ECO:0007669"/>
    <property type="project" value="UniProtKB-UniRule"/>
</dbReference>
<dbReference type="GO" id="GO:0019843">
    <property type="term" value="F:rRNA binding"/>
    <property type="evidence" value="ECO:0007669"/>
    <property type="project" value="UniProtKB-UniRule"/>
</dbReference>
<evidence type="ECO:0000256" key="4">
    <source>
        <dbReference type="ARBA" id="ARBA00022801"/>
    </source>
</evidence>
<feature type="domain" description="Smr" evidence="10">
    <location>
        <begin position="735"/>
        <end position="810"/>
    </location>
</feature>
<dbReference type="SMART" id="SM00534">
    <property type="entry name" value="MUTSac"/>
    <property type="match status" value="1"/>
</dbReference>
<dbReference type="STRING" id="1261.HMPREF3195_00700"/>
<dbReference type="GO" id="GO:0140664">
    <property type="term" value="F:ATP-dependent DNA damage sensor activity"/>
    <property type="evidence" value="ECO:0007669"/>
    <property type="project" value="InterPro"/>
</dbReference>
<dbReference type="InterPro" id="IPR036063">
    <property type="entry name" value="Smr_dom_sf"/>
</dbReference>
<keyword evidence="5 8" id="KW-0067">ATP-binding</keyword>